<dbReference type="NCBIfam" id="TIGR00726">
    <property type="entry name" value="peptidoglycan editing factor PgeF"/>
    <property type="match status" value="1"/>
</dbReference>
<evidence type="ECO:0000313" key="12">
    <source>
        <dbReference type="Proteomes" id="UP000682739"/>
    </source>
</evidence>
<dbReference type="Pfam" id="PF02578">
    <property type="entry name" value="Cu-oxidase_4"/>
    <property type="match status" value="1"/>
</dbReference>
<evidence type="ECO:0000256" key="6">
    <source>
        <dbReference type="ARBA" id="ARBA00022833"/>
    </source>
</evidence>
<keyword evidence="5" id="KW-0378">Hydrolase</keyword>
<dbReference type="InterPro" id="IPR011324">
    <property type="entry name" value="Cytotoxic_necrot_fac-like_cat"/>
</dbReference>
<evidence type="ECO:0000313" key="11">
    <source>
        <dbReference type="EMBL" id="QTH63836.1"/>
    </source>
</evidence>
<dbReference type="GO" id="GO:0017061">
    <property type="term" value="F:S-methyl-5-thioadenosine phosphorylase activity"/>
    <property type="evidence" value="ECO:0007669"/>
    <property type="project" value="UniProtKB-EC"/>
</dbReference>
<keyword evidence="6" id="KW-0862">Zinc</keyword>
<name>A0A975DCJ0_9GAMM</name>
<dbReference type="SUPFAM" id="SSF64438">
    <property type="entry name" value="CNF1/YfiH-like putative cysteine hydrolases"/>
    <property type="match status" value="1"/>
</dbReference>
<reference evidence="11" key="1">
    <citation type="submission" date="2021-03" db="EMBL/GenBank/DDBJ databases">
        <title>Description of Psychrosphaera ytuae sp. nov. isolated from deep sea sediment of South China Sea.</title>
        <authorList>
            <person name="Zhang J."/>
            <person name="Xu X.-D."/>
        </authorList>
    </citation>
    <scope>NUCLEOTIDE SEQUENCE</scope>
    <source>
        <strain evidence="11">MTZ26</strain>
    </source>
</reference>
<evidence type="ECO:0000256" key="3">
    <source>
        <dbReference type="ARBA" id="ARBA00022679"/>
    </source>
</evidence>
<evidence type="ECO:0000256" key="1">
    <source>
        <dbReference type="ARBA" id="ARBA00000553"/>
    </source>
</evidence>
<dbReference type="EMBL" id="CP072110">
    <property type="protein sequence ID" value="QTH63836.1"/>
    <property type="molecule type" value="Genomic_DNA"/>
</dbReference>
<dbReference type="Proteomes" id="UP000682739">
    <property type="component" value="Chromosome"/>
</dbReference>
<comment type="catalytic activity">
    <reaction evidence="8">
        <text>adenosine + phosphate = alpha-D-ribose 1-phosphate + adenine</text>
        <dbReference type="Rhea" id="RHEA:27642"/>
        <dbReference type="ChEBI" id="CHEBI:16335"/>
        <dbReference type="ChEBI" id="CHEBI:16708"/>
        <dbReference type="ChEBI" id="CHEBI:43474"/>
        <dbReference type="ChEBI" id="CHEBI:57720"/>
        <dbReference type="EC" id="2.4.2.1"/>
    </reaction>
    <physiologicalReaction direction="left-to-right" evidence="8">
        <dbReference type="Rhea" id="RHEA:27643"/>
    </physiologicalReaction>
</comment>
<gene>
    <name evidence="11" type="primary">pgeF</name>
    <name evidence="11" type="ORF">J1N51_14165</name>
</gene>
<evidence type="ECO:0000256" key="8">
    <source>
        <dbReference type="ARBA" id="ARBA00048968"/>
    </source>
</evidence>
<dbReference type="InterPro" id="IPR038371">
    <property type="entry name" value="Cu_polyphenol_OxRdtase_sf"/>
</dbReference>
<dbReference type="PANTHER" id="PTHR30616:SF2">
    <property type="entry name" value="PURINE NUCLEOSIDE PHOSPHORYLASE LACC1"/>
    <property type="match status" value="1"/>
</dbReference>
<sequence>MIWTSATFKGLDPDLLERLKAGTTRRCIGVDAGSSEQRIGVSLGVYDSLNIATHVGDDLTAVMTNRAILREQLRLPSEPYWLNQTHTIRVVELPYEYRSHMEADACFTQLTNTICTVMTADCLPILMVDVQGRVVSAVHAGWRGLLNGIVANTIRALPVNADELSVWIGPAISKAAFEVGSEVRQSFVDKWPQSADMFVTSTLSDNADNKYMCDLPGIAVLVLQELGVSLISLSNECSYQNQQYYYSYRRDGQCGRMASMIWLEDK</sequence>
<evidence type="ECO:0000256" key="4">
    <source>
        <dbReference type="ARBA" id="ARBA00022723"/>
    </source>
</evidence>
<comment type="similarity">
    <text evidence="2 10">Belongs to the purine nucleoside phosphorylase YfiH/LACC1 family.</text>
</comment>
<evidence type="ECO:0000256" key="7">
    <source>
        <dbReference type="ARBA" id="ARBA00047989"/>
    </source>
</evidence>
<keyword evidence="4" id="KW-0479">Metal-binding</keyword>
<keyword evidence="3" id="KW-0808">Transferase</keyword>
<dbReference type="InterPro" id="IPR003730">
    <property type="entry name" value="Cu_polyphenol_OxRdtase"/>
</dbReference>
<organism evidence="11 12">
    <name type="scientific">Psychrosphaera ytuae</name>
    <dbReference type="NCBI Taxonomy" id="2820710"/>
    <lineage>
        <taxon>Bacteria</taxon>
        <taxon>Pseudomonadati</taxon>
        <taxon>Pseudomonadota</taxon>
        <taxon>Gammaproteobacteria</taxon>
        <taxon>Alteromonadales</taxon>
        <taxon>Pseudoalteromonadaceae</taxon>
        <taxon>Psychrosphaera</taxon>
    </lineage>
</organism>
<dbReference type="AlphaFoldDB" id="A0A975DCJ0"/>
<dbReference type="CDD" id="cd16833">
    <property type="entry name" value="YfiH"/>
    <property type="match status" value="1"/>
</dbReference>
<evidence type="ECO:0000256" key="5">
    <source>
        <dbReference type="ARBA" id="ARBA00022801"/>
    </source>
</evidence>
<dbReference type="GO" id="GO:0005507">
    <property type="term" value="F:copper ion binding"/>
    <property type="evidence" value="ECO:0007669"/>
    <property type="project" value="TreeGrafter"/>
</dbReference>
<evidence type="ECO:0000256" key="2">
    <source>
        <dbReference type="ARBA" id="ARBA00007353"/>
    </source>
</evidence>
<accession>A0A975DCJ0</accession>
<dbReference type="KEGG" id="psym:J1N51_14165"/>
<dbReference type="RefSeq" id="WP_208831891.1">
    <property type="nucleotide sequence ID" value="NZ_CP072110.1"/>
</dbReference>
<comment type="catalytic activity">
    <reaction evidence="7">
        <text>adenosine + H2O + H(+) = inosine + NH4(+)</text>
        <dbReference type="Rhea" id="RHEA:24408"/>
        <dbReference type="ChEBI" id="CHEBI:15377"/>
        <dbReference type="ChEBI" id="CHEBI:15378"/>
        <dbReference type="ChEBI" id="CHEBI:16335"/>
        <dbReference type="ChEBI" id="CHEBI:17596"/>
        <dbReference type="ChEBI" id="CHEBI:28938"/>
        <dbReference type="EC" id="3.5.4.4"/>
    </reaction>
    <physiologicalReaction direction="left-to-right" evidence="7">
        <dbReference type="Rhea" id="RHEA:24409"/>
    </physiologicalReaction>
</comment>
<comment type="catalytic activity">
    <reaction evidence="9">
        <text>S-methyl-5'-thioadenosine + phosphate = 5-(methylsulfanyl)-alpha-D-ribose 1-phosphate + adenine</text>
        <dbReference type="Rhea" id="RHEA:11852"/>
        <dbReference type="ChEBI" id="CHEBI:16708"/>
        <dbReference type="ChEBI" id="CHEBI:17509"/>
        <dbReference type="ChEBI" id="CHEBI:43474"/>
        <dbReference type="ChEBI" id="CHEBI:58533"/>
        <dbReference type="EC" id="2.4.2.28"/>
    </reaction>
    <physiologicalReaction direction="left-to-right" evidence="9">
        <dbReference type="Rhea" id="RHEA:11853"/>
    </physiologicalReaction>
</comment>
<dbReference type="PANTHER" id="PTHR30616">
    <property type="entry name" value="UNCHARACTERIZED PROTEIN YFIH"/>
    <property type="match status" value="1"/>
</dbReference>
<evidence type="ECO:0000256" key="9">
    <source>
        <dbReference type="ARBA" id="ARBA00049893"/>
    </source>
</evidence>
<evidence type="ECO:0000256" key="10">
    <source>
        <dbReference type="RuleBase" id="RU361274"/>
    </source>
</evidence>
<proteinExistence type="inferred from homology"/>
<protein>
    <recommendedName>
        <fullName evidence="10">Purine nucleoside phosphorylase</fullName>
    </recommendedName>
</protein>
<keyword evidence="12" id="KW-1185">Reference proteome</keyword>
<dbReference type="Gene3D" id="3.60.140.10">
    <property type="entry name" value="CNF1/YfiH-like putative cysteine hydrolases"/>
    <property type="match status" value="1"/>
</dbReference>
<comment type="catalytic activity">
    <reaction evidence="1">
        <text>inosine + phosphate = alpha-D-ribose 1-phosphate + hypoxanthine</text>
        <dbReference type="Rhea" id="RHEA:27646"/>
        <dbReference type="ChEBI" id="CHEBI:17368"/>
        <dbReference type="ChEBI" id="CHEBI:17596"/>
        <dbReference type="ChEBI" id="CHEBI:43474"/>
        <dbReference type="ChEBI" id="CHEBI:57720"/>
        <dbReference type="EC" id="2.4.2.1"/>
    </reaction>
    <physiologicalReaction direction="left-to-right" evidence="1">
        <dbReference type="Rhea" id="RHEA:27647"/>
    </physiologicalReaction>
</comment>
<dbReference type="GO" id="GO:0016787">
    <property type="term" value="F:hydrolase activity"/>
    <property type="evidence" value="ECO:0007669"/>
    <property type="project" value="UniProtKB-KW"/>
</dbReference>